<evidence type="ECO:0000313" key="2">
    <source>
        <dbReference type="Proteomes" id="UP000475582"/>
    </source>
</evidence>
<dbReference type="Pfam" id="PF01724">
    <property type="entry name" value="DUF29"/>
    <property type="match status" value="1"/>
</dbReference>
<accession>A0A6L6PJM7</accession>
<proteinExistence type="predicted"/>
<keyword evidence="2" id="KW-1185">Reference proteome</keyword>
<sequence>MNNLYNADYYVWTQRQVKLLRTQHFAQLDVEYLVAEILGLARYQRKELKRHIRKLLHYFLKSQLYPERVSGRWLGKLCGHRDWIEKLIVEMPSMAPLLDGYIADAYADIADRLTSKANLPRSSFPETLACTREQLLTQDFMPWTSKNEKAADS</sequence>
<name>A0A6L6PJM7_9BURK</name>
<dbReference type="Proteomes" id="UP000475582">
    <property type="component" value="Unassembled WGS sequence"/>
</dbReference>
<dbReference type="AlphaFoldDB" id="A0A6L6PJM7"/>
<dbReference type="Gene3D" id="1.20.1220.20">
    <property type="entry name" value="Uncharcterised protein PF01724"/>
    <property type="match status" value="1"/>
</dbReference>
<reference evidence="1 2" key="1">
    <citation type="submission" date="2019-11" db="EMBL/GenBank/DDBJ databases">
        <title>Type strains purchased from KCTC, JCM and DSMZ.</title>
        <authorList>
            <person name="Lu H."/>
        </authorList>
    </citation>
    <scope>NUCLEOTIDE SEQUENCE [LARGE SCALE GENOMIC DNA]</scope>
    <source>
        <strain evidence="1 2">KCTC 22382</strain>
    </source>
</reference>
<dbReference type="InterPro" id="IPR002636">
    <property type="entry name" value="DUF29"/>
</dbReference>
<organism evidence="1 2">
    <name type="scientific">Duganella radicis</name>
    <dbReference type="NCBI Taxonomy" id="551988"/>
    <lineage>
        <taxon>Bacteria</taxon>
        <taxon>Pseudomonadati</taxon>
        <taxon>Pseudomonadota</taxon>
        <taxon>Betaproteobacteria</taxon>
        <taxon>Burkholderiales</taxon>
        <taxon>Oxalobacteraceae</taxon>
        <taxon>Telluria group</taxon>
        <taxon>Duganella</taxon>
    </lineage>
</organism>
<gene>
    <name evidence="1" type="ORF">GM676_16880</name>
</gene>
<comment type="caution">
    <text evidence="1">The sequence shown here is derived from an EMBL/GenBank/DDBJ whole genome shotgun (WGS) entry which is preliminary data.</text>
</comment>
<protein>
    <submittedName>
        <fullName evidence="1">DUF29 family protein</fullName>
    </submittedName>
</protein>
<dbReference type="OrthoDB" id="425753at2"/>
<evidence type="ECO:0000313" key="1">
    <source>
        <dbReference type="EMBL" id="MTV39250.1"/>
    </source>
</evidence>
<dbReference type="PANTHER" id="PTHR34235">
    <property type="entry name" value="SLR1203 PROTEIN-RELATED"/>
    <property type="match status" value="1"/>
</dbReference>
<dbReference type="RefSeq" id="WP_155464888.1">
    <property type="nucleotide sequence ID" value="NZ_WNKY01000017.1"/>
</dbReference>
<dbReference type="EMBL" id="WNKY01000017">
    <property type="protein sequence ID" value="MTV39250.1"/>
    <property type="molecule type" value="Genomic_DNA"/>
</dbReference>